<dbReference type="InterPro" id="IPR050191">
    <property type="entry name" value="ATP-dep_DNA_ligase"/>
</dbReference>
<dbReference type="SUPFAM" id="SSF56091">
    <property type="entry name" value="DNA ligase/mRNA capping enzyme, catalytic domain"/>
    <property type="match status" value="1"/>
</dbReference>
<feature type="domain" description="ATP-dependent DNA ligase family profile" evidence="15">
    <location>
        <begin position="658"/>
        <end position="795"/>
    </location>
</feature>
<evidence type="ECO:0000256" key="9">
    <source>
        <dbReference type="ARBA" id="ARBA00023204"/>
    </source>
</evidence>
<evidence type="ECO:0000256" key="1">
    <source>
        <dbReference type="ARBA" id="ARBA00007572"/>
    </source>
</evidence>
<feature type="region of interest" description="Disordered" evidence="14">
    <location>
        <begin position="77"/>
        <end position="263"/>
    </location>
</feature>
<evidence type="ECO:0000256" key="8">
    <source>
        <dbReference type="ARBA" id="ARBA00023172"/>
    </source>
</evidence>
<dbReference type="Gene3D" id="3.30.1490.70">
    <property type="match status" value="1"/>
</dbReference>
<dbReference type="EC" id="6.5.1.1" evidence="12"/>
<sequence length="936" mass="102791">MPPFSALCCRRSFAYAATRIWSAPSSRVDLVPLATPICIRAFGSYAQRSKASTEASQLFASGFSVLEMSGKQATLGRFFGSNSNPKEAPKKQTTLAFSDKKKDTAAAEPEATNASEPETETLNGDEMKIDESPKRRSSARNGNRNGEGMAEDEKDIDAEDSEGSDVQPARKRRRKASADEADAPAKKEKSPSPRGSKKKEAKAPSPPPFVKKASGEETPEEEDKASDLEPSASEGEDEKPELKKKKIQKVQESLKGTGKEPFPDWKAGAPVPYAALCTTFSLIEMTTKRLEILAHCSLFLRQVLRLTPNDLLPTVQLMINKLAADYAGIELGIGESLIMKAIGESTGRSLGVIKADQHEIGDLGLVAAKSRSNQPTMFKPKPLTVRGVHEGLLGIAKVQGHGSQDKKVSGIKKLLSAADAEAAGKGSKGIDITKNKGGPSEAKYIIRFLEGKLRLGLADKTVLVALAQAMAMHEATTKGEKTPSTDKMADAESKLKTVYSELPAYEVIIPAMLEHGLDKLGDVCKLQPGIPIKPMLAKPTKSITEVLDRFENKEFTCEYKYDGERAQIHYVAPDAVQHYPGATNTLQQDAKGLCAIFSRNSEDLSKKYPDVLAKLNTWIKPGISSFVLDCETVAWDTVNKKVLPFQQLMTRKRKDVKAEDVKVKVCIFAFDLLFLNGEPAVKKSLRQRRELLHESFQEIEGELQFAQHGNTNVLDEIQTLLDDSVKASCEGLMVKMLDTDESGYEPSKRSRNWLKVKKDYLSGVGDSLDLVVLGAYYGRGKRTSVYGSFLLAAYNANTQTYETICNIGTGFSEAILEEFHKDLSPLTIDRPKPFYSHSSVPKDQPDVWFEPRLVWEVKTADLTLSPRYQAAADEFVGTTGGGKGVSLRFPRFIKSRGDKKPDQATTTRVVAEMYRKQEAVAKENASKKGVDDDFEY</sequence>
<dbReference type="CDD" id="cd07900">
    <property type="entry name" value="Adenylation_DNA_ligase_I_Euk"/>
    <property type="match status" value="1"/>
</dbReference>
<dbReference type="InterPro" id="IPR000977">
    <property type="entry name" value="DNA_ligase_ATP-dep"/>
</dbReference>
<dbReference type="EMBL" id="AP024420">
    <property type="protein sequence ID" value="BCR89727.1"/>
    <property type="molecule type" value="Genomic_DNA"/>
</dbReference>
<evidence type="ECO:0000256" key="3">
    <source>
        <dbReference type="ARBA" id="ARBA00022618"/>
    </source>
</evidence>
<accession>A0A7R7VRZ3</accession>
<dbReference type="NCBIfam" id="TIGR00574">
    <property type="entry name" value="dnl1"/>
    <property type="match status" value="1"/>
</dbReference>
<keyword evidence="5 12" id="KW-0547">Nucleotide-binding</keyword>
<dbReference type="InterPro" id="IPR012340">
    <property type="entry name" value="NA-bd_OB-fold"/>
</dbReference>
<evidence type="ECO:0000256" key="7">
    <source>
        <dbReference type="ARBA" id="ARBA00022840"/>
    </source>
</evidence>
<dbReference type="Gene3D" id="1.10.3260.10">
    <property type="entry name" value="DNA ligase, ATP-dependent, N-terminal domain"/>
    <property type="match status" value="1"/>
</dbReference>
<evidence type="ECO:0000313" key="16">
    <source>
        <dbReference type="EMBL" id="BCR89727.1"/>
    </source>
</evidence>
<feature type="compositionally biased region" description="Acidic residues" evidence="14">
    <location>
        <begin position="149"/>
        <end position="163"/>
    </location>
</feature>
<comment type="catalytic activity">
    <reaction evidence="11 12">
        <text>ATP + (deoxyribonucleotide)n-3'-hydroxyl + 5'-phospho-(deoxyribonucleotide)m = (deoxyribonucleotide)n+m + AMP + diphosphate.</text>
        <dbReference type="EC" id="6.5.1.1"/>
    </reaction>
</comment>
<organism evidence="16 17">
    <name type="scientific">Aspergillus chevalieri</name>
    <name type="common">Eurotium chevalieri</name>
    <dbReference type="NCBI Taxonomy" id="182096"/>
    <lineage>
        <taxon>Eukaryota</taxon>
        <taxon>Fungi</taxon>
        <taxon>Dikarya</taxon>
        <taxon>Ascomycota</taxon>
        <taxon>Pezizomycotina</taxon>
        <taxon>Eurotiomycetes</taxon>
        <taxon>Eurotiomycetidae</taxon>
        <taxon>Eurotiales</taxon>
        <taxon>Aspergillaceae</taxon>
        <taxon>Aspergillus</taxon>
        <taxon>Aspergillus subgen. Aspergillus</taxon>
    </lineage>
</organism>
<dbReference type="PANTHER" id="PTHR45674">
    <property type="entry name" value="DNA LIGASE 1/3 FAMILY MEMBER"/>
    <property type="match status" value="1"/>
</dbReference>
<reference evidence="16" key="1">
    <citation type="submission" date="2021-01" db="EMBL/GenBank/DDBJ databases">
        <authorList>
            <consortium name="Aspergillus chevalieri M1 genome sequencing consortium"/>
            <person name="Kazuki M."/>
            <person name="Futagami T."/>
        </authorList>
    </citation>
    <scope>NUCLEOTIDE SEQUENCE</scope>
    <source>
        <strain evidence="16">M1</strain>
    </source>
</reference>
<dbReference type="AlphaFoldDB" id="A0A7R7VRZ3"/>
<evidence type="ECO:0000256" key="6">
    <source>
        <dbReference type="ARBA" id="ARBA00022763"/>
    </source>
</evidence>
<dbReference type="FunFam" id="2.40.50.140:FF:000062">
    <property type="entry name" value="DNA ligase"/>
    <property type="match status" value="1"/>
</dbReference>
<feature type="compositionally biased region" description="Polar residues" evidence="14">
    <location>
        <begin position="80"/>
        <end position="96"/>
    </location>
</feature>
<keyword evidence="17" id="KW-1185">Reference proteome</keyword>
<dbReference type="CDD" id="cd07969">
    <property type="entry name" value="OBF_DNA_ligase_I"/>
    <property type="match status" value="1"/>
</dbReference>
<dbReference type="KEGG" id="ache:ACHE_50925A"/>
<keyword evidence="3" id="KW-0132">Cell division</keyword>
<dbReference type="SUPFAM" id="SSF117018">
    <property type="entry name" value="ATP-dependent DNA ligase DNA-binding domain"/>
    <property type="match status" value="1"/>
</dbReference>
<dbReference type="GO" id="GO:0051301">
    <property type="term" value="P:cell division"/>
    <property type="evidence" value="ECO:0007669"/>
    <property type="project" value="UniProtKB-KW"/>
</dbReference>
<dbReference type="PROSITE" id="PS00333">
    <property type="entry name" value="DNA_LIGASE_A2"/>
    <property type="match status" value="1"/>
</dbReference>
<dbReference type="PROSITE" id="PS50160">
    <property type="entry name" value="DNA_LIGASE_A3"/>
    <property type="match status" value="1"/>
</dbReference>
<dbReference type="Proteomes" id="UP000637239">
    <property type="component" value="Chromosome 5"/>
</dbReference>
<name>A0A7R7VRZ3_ASPCH</name>
<keyword evidence="10" id="KW-0131">Cell cycle</keyword>
<feature type="compositionally biased region" description="Polar residues" evidence="14">
    <location>
        <begin position="112"/>
        <end position="122"/>
    </location>
</feature>
<feature type="compositionally biased region" description="Basic and acidic residues" evidence="14">
    <location>
        <begin position="125"/>
        <end position="134"/>
    </location>
</feature>
<dbReference type="Pfam" id="PF04675">
    <property type="entry name" value="DNA_ligase_A_N"/>
    <property type="match status" value="1"/>
</dbReference>
<dbReference type="PANTHER" id="PTHR45674:SF4">
    <property type="entry name" value="DNA LIGASE 1"/>
    <property type="match status" value="1"/>
</dbReference>
<dbReference type="InterPro" id="IPR012310">
    <property type="entry name" value="DNA_ligase_ATP-dep_cent"/>
</dbReference>
<dbReference type="GO" id="GO:0006310">
    <property type="term" value="P:DNA recombination"/>
    <property type="evidence" value="ECO:0007669"/>
    <property type="project" value="UniProtKB-KW"/>
</dbReference>
<dbReference type="GO" id="GO:0003677">
    <property type="term" value="F:DNA binding"/>
    <property type="evidence" value="ECO:0007669"/>
    <property type="project" value="InterPro"/>
</dbReference>
<dbReference type="Gene3D" id="2.40.50.140">
    <property type="entry name" value="Nucleic acid-binding proteins"/>
    <property type="match status" value="1"/>
</dbReference>
<proteinExistence type="inferred from homology"/>
<keyword evidence="6 12" id="KW-0227">DNA damage</keyword>
<evidence type="ECO:0000256" key="14">
    <source>
        <dbReference type="SAM" id="MobiDB-lite"/>
    </source>
</evidence>
<comment type="similarity">
    <text evidence="1 13">Belongs to the ATP-dependent DNA ligase family.</text>
</comment>
<dbReference type="GO" id="GO:0071897">
    <property type="term" value="P:DNA biosynthetic process"/>
    <property type="evidence" value="ECO:0007669"/>
    <property type="project" value="InterPro"/>
</dbReference>
<evidence type="ECO:0000256" key="2">
    <source>
        <dbReference type="ARBA" id="ARBA00022598"/>
    </source>
</evidence>
<dbReference type="InterPro" id="IPR016059">
    <property type="entry name" value="DNA_ligase_ATP-dep_CS"/>
</dbReference>
<dbReference type="InterPro" id="IPR012308">
    <property type="entry name" value="DNA_ligase_ATP-dep_N"/>
</dbReference>
<dbReference type="GO" id="GO:0005739">
    <property type="term" value="C:mitochondrion"/>
    <property type="evidence" value="ECO:0007669"/>
    <property type="project" value="TreeGrafter"/>
</dbReference>
<evidence type="ECO:0000313" key="17">
    <source>
        <dbReference type="Proteomes" id="UP000637239"/>
    </source>
</evidence>
<evidence type="ECO:0000256" key="13">
    <source>
        <dbReference type="RuleBase" id="RU004196"/>
    </source>
</evidence>
<keyword evidence="9 12" id="KW-0234">DNA repair</keyword>
<evidence type="ECO:0000256" key="5">
    <source>
        <dbReference type="ARBA" id="ARBA00022741"/>
    </source>
</evidence>
<evidence type="ECO:0000256" key="4">
    <source>
        <dbReference type="ARBA" id="ARBA00022705"/>
    </source>
</evidence>
<dbReference type="GO" id="GO:1903461">
    <property type="term" value="P:Okazaki fragment processing involved in mitotic DNA replication"/>
    <property type="evidence" value="ECO:0007669"/>
    <property type="project" value="TreeGrafter"/>
</dbReference>
<dbReference type="InterPro" id="IPR012309">
    <property type="entry name" value="DNA_ligase_ATP-dep_C"/>
</dbReference>
<reference evidence="16" key="2">
    <citation type="submission" date="2021-02" db="EMBL/GenBank/DDBJ databases">
        <title>Aspergillus chevalieri M1 genome sequence.</title>
        <authorList>
            <person name="Kadooka C."/>
            <person name="Mori K."/>
            <person name="Futagami T."/>
        </authorList>
    </citation>
    <scope>NUCLEOTIDE SEQUENCE</scope>
    <source>
        <strain evidence="16">M1</strain>
    </source>
</reference>
<dbReference type="GO" id="GO:0003910">
    <property type="term" value="F:DNA ligase (ATP) activity"/>
    <property type="evidence" value="ECO:0007669"/>
    <property type="project" value="UniProtKB-EC"/>
</dbReference>
<dbReference type="FunFam" id="3.30.470.30:FF:000016">
    <property type="entry name" value="DNA ligase"/>
    <property type="match status" value="1"/>
</dbReference>
<dbReference type="GeneID" id="66984085"/>
<dbReference type="RefSeq" id="XP_043138249.1">
    <property type="nucleotide sequence ID" value="XM_043280695.1"/>
</dbReference>
<evidence type="ECO:0000256" key="12">
    <source>
        <dbReference type="RuleBase" id="RU000617"/>
    </source>
</evidence>
<dbReference type="Pfam" id="PF04679">
    <property type="entry name" value="DNA_ligase_A_C"/>
    <property type="match status" value="1"/>
</dbReference>
<keyword evidence="2 12" id="KW-0436">Ligase</keyword>
<dbReference type="FunFam" id="1.10.3260.10:FF:000004">
    <property type="entry name" value="DNA ligase"/>
    <property type="match status" value="1"/>
</dbReference>
<dbReference type="InterPro" id="IPR036599">
    <property type="entry name" value="DNA_ligase_N_sf"/>
</dbReference>
<evidence type="ECO:0000259" key="15">
    <source>
        <dbReference type="PROSITE" id="PS50160"/>
    </source>
</evidence>
<protein>
    <recommendedName>
        <fullName evidence="12">DNA ligase</fullName>
        <ecNumber evidence="12">6.5.1.1</ecNumber>
    </recommendedName>
</protein>
<evidence type="ECO:0000256" key="11">
    <source>
        <dbReference type="ARBA" id="ARBA00034003"/>
    </source>
</evidence>
<dbReference type="Pfam" id="PF01068">
    <property type="entry name" value="DNA_ligase_A_M"/>
    <property type="match status" value="1"/>
</dbReference>
<gene>
    <name evidence="16" type="ORF">ACHE_50925A</name>
</gene>
<dbReference type="Gene3D" id="3.30.470.30">
    <property type="entry name" value="DNA ligase/mRNA capping enzyme"/>
    <property type="match status" value="1"/>
</dbReference>
<dbReference type="GO" id="GO:0005524">
    <property type="term" value="F:ATP binding"/>
    <property type="evidence" value="ECO:0007669"/>
    <property type="project" value="UniProtKB-KW"/>
</dbReference>
<dbReference type="SUPFAM" id="SSF50249">
    <property type="entry name" value="Nucleic acid-binding proteins"/>
    <property type="match status" value="1"/>
</dbReference>
<dbReference type="GO" id="GO:0005634">
    <property type="term" value="C:nucleus"/>
    <property type="evidence" value="ECO:0007669"/>
    <property type="project" value="TreeGrafter"/>
</dbReference>
<dbReference type="PROSITE" id="PS00697">
    <property type="entry name" value="DNA_LIGASE_A1"/>
    <property type="match status" value="1"/>
</dbReference>
<keyword evidence="8 12" id="KW-0233">DNA recombination</keyword>
<keyword evidence="4" id="KW-0235">DNA replication</keyword>
<dbReference type="GO" id="GO:0006281">
    <property type="term" value="P:DNA repair"/>
    <property type="evidence" value="ECO:0007669"/>
    <property type="project" value="UniProtKB-KW"/>
</dbReference>
<keyword evidence="7 12" id="KW-0067">ATP-binding</keyword>
<evidence type="ECO:0000256" key="10">
    <source>
        <dbReference type="ARBA" id="ARBA00023306"/>
    </source>
</evidence>